<evidence type="ECO:0000313" key="5">
    <source>
        <dbReference type="EMBL" id="OMJ73591.1"/>
    </source>
</evidence>
<dbReference type="InterPro" id="IPR051847">
    <property type="entry name" value="RNA_proc/Spliceosome_comp"/>
</dbReference>
<dbReference type="GO" id="GO:0071011">
    <property type="term" value="C:precatalytic spliceosome"/>
    <property type="evidence" value="ECO:0007669"/>
    <property type="project" value="TreeGrafter"/>
</dbReference>
<dbReference type="InterPro" id="IPR000504">
    <property type="entry name" value="RRM_dom"/>
</dbReference>
<dbReference type="InterPro" id="IPR035979">
    <property type="entry name" value="RBD_domain_sf"/>
</dbReference>
<dbReference type="InterPro" id="IPR045844">
    <property type="entry name" value="RRM_Ist3-like"/>
</dbReference>
<reference evidence="5 6" key="1">
    <citation type="submission" date="2016-11" db="EMBL/GenBank/DDBJ databases">
        <title>The macronuclear genome of Stentor coeruleus: a giant cell with tiny introns.</title>
        <authorList>
            <person name="Slabodnick M."/>
            <person name="Ruby J.G."/>
            <person name="Reiff S.B."/>
            <person name="Swart E.C."/>
            <person name="Gosai S."/>
            <person name="Prabakaran S."/>
            <person name="Witkowska E."/>
            <person name="Larue G.E."/>
            <person name="Fisher S."/>
            <person name="Freeman R.M."/>
            <person name="Gunawardena J."/>
            <person name="Chu W."/>
            <person name="Stover N.A."/>
            <person name="Gregory B.D."/>
            <person name="Nowacki M."/>
            <person name="Derisi J."/>
            <person name="Roy S.W."/>
            <person name="Marshall W.F."/>
            <person name="Sood P."/>
        </authorList>
    </citation>
    <scope>NUCLEOTIDE SEQUENCE [LARGE SCALE GENOMIC DNA]</scope>
    <source>
        <strain evidence="5">WM001</strain>
    </source>
</reference>
<organism evidence="5 6">
    <name type="scientific">Stentor coeruleus</name>
    <dbReference type="NCBI Taxonomy" id="5963"/>
    <lineage>
        <taxon>Eukaryota</taxon>
        <taxon>Sar</taxon>
        <taxon>Alveolata</taxon>
        <taxon>Ciliophora</taxon>
        <taxon>Postciliodesmatophora</taxon>
        <taxon>Heterotrichea</taxon>
        <taxon>Heterotrichida</taxon>
        <taxon>Stentoridae</taxon>
        <taxon>Stentor</taxon>
    </lineage>
</organism>
<accession>A0A1R2B9W8</accession>
<dbReference type="EMBL" id="MPUH01000811">
    <property type="protein sequence ID" value="OMJ73591.1"/>
    <property type="molecule type" value="Genomic_DNA"/>
</dbReference>
<keyword evidence="1 2" id="KW-0694">RNA-binding</keyword>
<dbReference type="InterPro" id="IPR012677">
    <property type="entry name" value="Nucleotide-bd_a/b_plait_sf"/>
</dbReference>
<dbReference type="GO" id="GO:0071013">
    <property type="term" value="C:catalytic step 2 spliceosome"/>
    <property type="evidence" value="ECO:0007669"/>
    <property type="project" value="TreeGrafter"/>
</dbReference>
<dbReference type="Proteomes" id="UP000187209">
    <property type="component" value="Unassembled WGS sequence"/>
</dbReference>
<feature type="compositionally biased region" description="Basic residues" evidence="3">
    <location>
        <begin position="178"/>
        <end position="211"/>
    </location>
</feature>
<dbReference type="OrthoDB" id="2573941at2759"/>
<dbReference type="CDD" id="cd12411">
    <property type="entry name" value="RRM_ist3_like"/>
    <property type="match status" value="1"/>
</dbReference>
<evidence type="ECO:0000259" key="4">
    <source>
        <dbReference type="PROSITE" id="PS50102"/>
    </source>
</evidence>
<proteinExistence type="predicted"/>
<sequence>MNTIRSIQRLNEEELRLGITGKASWHADYEHSAYIHIGGLLYEMNEGDIVSVFSQCGEIVDCNLVRDPETGESKGFAFIGYADQRSTILAVDNFNATKICGRTIKVDHVNDYRIPKEFRENNDEVPEYKPTGPDGSGWGEFKRLTEDRLIEHQEKVLDAEAQWERQLMKEFRKENIKDKKHRSKKHKAHREHKDHKHKSSRKHDKSKKNPRSRSLSPREKRS</sequence>
<feature type="region of interest" description="Disordered" evidence="3">
    <location>
        <begin position="171"/>
        <end position="222"/>
    </location>
</feature>
<dbReference type="GO" id="GO:0000398">
    <property type="term" value="P:mRNA splicing, via spliceosome"/>
    <property type="evidence" value="ECO:0007669"/>
    <property type="project" value="InterPro"/>
</dbReference>
<dbReference type="PANTHER" id="PTHR45880:SF1">
    <property type="entry name" value="RNA-BINDING MOTIF PROTEIN, X-LINKED 2"/>
    <property type="match status" value="1"/>
</dbReference>
<dbReference type="Gene3D" id="3.30.70.330">
    <property type="match status" value="1"/>
</dbReference>
<name>A0A1R2B9W8_9CILI</name>
<keyword evidence="6" id="KW-1185">Reference proteome</keyword>
<evidence type="ECO:0000256" key="2">
    <source>
        <dbReference type="PROSITE-ProRule" id="PRU00176"/>
    </source>
</evidence>
<dbReference type="SUPFAM" id="SSF54928">
    <property type="entry name" value="RNA-binding domain, RBD"/>
    <property type="match status" value="1"/>
</dbReference>
<dbReference type="GO" id="GO:0005686">
    <property type="term" value="C:U2 snRNP"/>
    <property type="evidence" value="ECO:0007669"/>
    <property type="project" value="TreeGrafter"/>
</dbReference>
<dbReference type="PROSITE" id="PS50102">
    <property type="entry name" value="RRM"/>
    <property type="match status" value="1"/>
</dbReference>
<dbReference type="AlphaFoldDB" id="A0A1R2B9W8"/>
<protein>
    <recommendedName>
        <fullName evidence="4">RRM domain-containing protein</fullName>
    </recommendedName>
</protein>
<feature type="domain" description="RRM" evidence="4">
    <location>
        <begin position="33"/>
        <end position="111"/>
    </location>
</feature>
<comment type="caution">
    <text evidence="5">The sequence shown here is derived from an EMBL/GenBank/DDBJ whole genome shotgun (WGS) entry which is preliminary data.</text>
</comment>
<dbReference type="GO" id="GO:0003723">
    <property type="term" value="F:RNA binding"/>
    <property type="evidence" value="ECO:0007669"/>
    <property type="project" value="UniProtKB-UniRule"/>
</dbReference>
<feature type="region of interest" description="Disordered" evidence="3">
    <location>
        <begin position="121"/>
        <end position="140"/>
    </location>
</feature>
<evidence type="ECO:0000256" key="1">
    <source>
        <dbReference type="ARBA" id="ARBA00022884"/>
    </source>
</evidence>
<evidence type="ECO:0000313" key="6">
    <source>
        <dbReference type="Proteomes" id="UP000187209"/>
    </source>
</evidence>
<gene>
    <name evidence="5" type="ORF">SteCoe_27692</name>
</gene>
<dbReference type="Pfam" id="PF00076">
    <property type="entry name" value="RRM_1"/>
    <property type="match status" value="1"/>
</dbReference>
<evidence type="ECO:0000256" key="3">
    <source>
        <dbReference type="SAM" id="MobiDB-lite"/>
    </source>
</evidence>
<dbReference type="SMART" id="SM00360">
    <property type="entry name" value="RRM"/>
    <property type="match status" value="1"/>
</dbReference>
<dbReference type="PANTHER" id="PTHR45880">
    <property type="entry name" value="RNA-BINDING MOTIF PROTEIN, X-LINKED 2"/>
    <property type="match status" value="1"/>
</dbReference>